<dbReference type="EMBL" id="KZ819323">
    <property type="protein sequence ID" value="PWN22512.1"/>
    <property type="molecule type" value="Genomic_DNA"/>
</dbReference>
<sequence>MQVALAVIRILREPLMRLNASTARDQALALLLHPPSAELTPENVMTCAISVKLKDGEMRKLSRNASKLVRGSKNSLPSPGGASIGGGSEAGSNLASLR</sequence>
<organism evidence="2 3">
    <name type="scientific">Pseudomicrostroma glucosiphilum</name>
    <dbReference type="NCBI Taxonomy" id="1684307"/>
    <lineage>
        <taxon>Eukaryota</taxon>
        <taxon>Fungi</taxon>
        <taxon>Dikarya</taxon>
        <taxon>Basidiomycota</taxon>
        <taxon>Ustilaginomycotina</taxon>
        <taxon>Exobasidiomycetes</taxon>
        <taxon>Microstromatales</taxon>
        <taxon>Microstromatales incertae sedis</taxon>
        <taxon>Pseudomicrostroma</taxon>
    </lineage>
</organism>
<dbReference type="Proteomes" id="UP000245942">
    <property type="component" value="Unassembled WGS sequence"/>
</dbReference>
<evidence type="ECO:0000313" key="2">
    <source>
        <dbReference type="EMBL" id="PWN22512.1"/>
    </source>
</evidence>
<evidence type="ECO:0000313" key="3">
    <source>
        <dbReference type="Proteomes" id="UP000245942"/>
    </source>
</evidence>
<feature type="region of interest" description="Disordered" evidence="1">
    <location>
        <begin position="63"/>
        <end position="98"/>
    </location>
</feature>
<name>A0A316UBH7_9BASI</name>
<dbReference type="GeneID" id="37013742"/>
<keyword evidence="3" id="KW-1185">Reference proteome</keyword>
<protein>
    <submittedName>
        <fullName evidence="2">Uncharacterized protein</fullName>
    </submittedName>
</protein>
<accession>A0A316UBH7</accession>
<reference evidence="2 3" key="1">
    <citation type="journal article" date="2018" name="Mol. Biol. Evol.">
        <title>Broad Genomic Sampling Reveals a Smut Pathogenic Ancestry of the Fungal Clade Ustilaginomycotina.</title>
        <authorList>
            <person name="Kijpornyongpan T."/>
            <person name="Mondo S.J."/>
            <person name="Barry K."/>
            <person name="Sandor L."/>
            <person name="Lee J."/>
            <person name="Lipzen A."/>
            <person name="Pangilinan J."/>
            <person name="LaButti K."/>
            <person name="Hainaut M."/>
            <person name="Henrissat B."/>
            <person name="Grigoriev I.V."/>
            <person name="Spatafora J.W."/>
            <person name="Aime M.C."/>
        </authorList>
    </citation>
    <scope>NUCLEOTIDE SEQUENCE [LARGE SCALE GENOMIC DNA]</scope>
    <source>
        <strain evidence="2 3">MCA 4718</strain>
    </source>
</reference>
<proteinExistence type="predicted"/>
<evidence type="ECO:0000256" key="1">
    <source>
        <dbReference type="SAM" id="MobiDB-lite"/>
    </source>
</evidence>
<dbReference type="AlphaFoldDB" id="A0A316UBH7"/>
<dbReference type="STRING" id="1684307.A0A316UBH7"/>
<dbReference type="RefSeq" id="XP_025349672.1">
    <property type="nucleotide sequence ID" value="XM_025492008.1"/>
</dbReference>
<gene>
    <name evidence="2" type="ORF">BCV69DRAFT_281497</name>
</gene>